<keyword evidence="13" id="KW-0961">Cell wall biogenesis/degradation</keyword>
<evidence type="ECO:0000256" key="9">
    <source>
        <dbReference type="ARBA" id="ARBA00022984"/>
    </source>
</evidence>
<evidence type="ECO:0000256" key="15">
    <source>
        <dbReference type="ARBA" id="ARBA00049902"/>
    </source>
</evidence>
<dbReference type="InterPro" id="IPR012338">
    <property type="entry name" value="Beta-lactam/transpept-like"/>
</dbReference>
<keyword evidence="6 17" id="KW-0812">Transmembrane</keyword>
<feature type="transmembrane region" description="Helical" evidence="17">
    <location>
        <begin position="61"/>
        <end position="88"/>
    </location>
</feature>
<dbReference type="InterPro" id="IPR050396">
    <property type="entry name" value="Glycosyltr_51/Transpeptidase"/>
</dbReference>
<keyword evidence="4 20" id="KW-0328">Glycosyltransferase</keyword>
<keyword evidence="2" id="KW-0121">Carboxypeptidase</keyword>
<dbReference type="PANTHER" id="PTHR32282">
    <property type="entry name" value="BINDING PROTEIN TRANSPEPTIDASE, PUTATIVE-RELATED"/>
    <property type="match status" value="1"/>
</dbReference>
<dbReference type="EC" id="2.4.-.-" evidence="20"/>
<evidence type="ECO:0000259" key="18">
    <source>
        <dbReference type="Pfam" id="PF00905"/>
    </source>
</evidence>
<sequence>MKKNNSFFDNIKKMFNRDNETRSKDRVQGEGFKEKYNNSVKRFKKAGSPVRVGFFTLYDTVWNIVLFLTITFSLLGLLLFSIGLGYFAALVKDEPVRPADEVRTSLTEMTESTTVEFGSGQSLGTLRADLIRERINYDEISPYVVDAIVATEDENFYEHNGMVPKAFTRAFLQVFAGGDGGTGGSTLTQQLVKNQLLTDDTTFDRKATEILLSFRVEKILNKDEILEAYLNAVSFGRNANGQNIAGIQAAAEGVFGKDASELNLAESAFLAGMPQNPYAYTPFAQGGDVKSEDYLQPGKNRQIFVLDRMLLEGRITEEEYNEAVDYDIYANLTDSVVLPNQSYPYLTDEVERRSVQLLKYVLAEEDGLTREQVDSTPLIDQEYTENANEALRYEGYHITTTIDKDIYDTMQNVKDNNFYFYGDRAASESIDEDTEADEDEMLQHEVGAVLKQNDTGKILGFIGGRDYDVSSLNHSTQSSRSVGSTMKPLITYGPAIDKGLIVPDTVLLDERFSYYTPGGGEPWEPRNYDYDEEFGLVSAKHALSNSYNLSTLRLWGQVRTQNPQEYFERMNLPIADSLFDADGVGVPSLPLGVNNLTVQQNVDAFSSFSNNGQMTEGYMIESITNPDGEVIYEHESETHQVFKDSTAYLMTDMLRQSFTDGSAHHISDFYEGLNGTYDWAAKTGTSNAFIDSWFMAYNPEVTLGLWMGYDENIPQVANQDYEEYLHVYNWRNLAQALQDVAPEEMGYNESFSRPSTVTEREFCALTMELDSDCSSSMDRSLEGLVAEDTQFSNKSNLSDSSIQQRMGSAFAGTVSNSDLRGTVTNSYDDRYRVGARSTSRSSSNSSSSSSSSSSNSSSSSSSSSDDDDD</sequence>
<comment type="catalytic activity">
    <reaction evidence="15">
        <text>[GlcNAc-(1-&gt;4)-Mur2Ac(oyl-L-Ala-gamma-D-Glu-L-Lys-D-Ala-D-Ala)](n)-di-trans,octa-cis-undecaprenyl diphosphate + beta-D-GlcNAc-(1-&gt;4)-Mur2Ac(oyl-L-Ala-gamma-D-Glu-L-Lys-D-Ala-D-Ala)-di-trans,octa-cis-undecaprenyl diphosphate = [GlcNAc-(1-&gt;4)-Mur2Ac(oyl-L-Ala-gamma-D-Glu-L-Lys-D-Ala-D-Ala)](n+1)-di-trans,octa-cis-undecaprenyl diphosphate + di-trans,octa-cis-undecaprenyl diphosphate + H(+)</text>
        <dbReference type="Rhea" id="RHEA:23708"/>
        <dbReference type="Rhea" id="RHEA-COMP:9602"/>
        <dbReference type="Rhea" id="RHEA-COMP:9603"/>
        <dbReference type="ChEBI" id="CHEBI:15378"/>
        <dbReference type="ChEBI" id="CHEBI:58405"/>
        <dbReference type="ChEBI" id="CHEBI:60033"/>
        <dbReference type="ChEBI" id="CHEBI:78435"/>
        <dbReference type="EC" id="2.4.99.28"/>
    </reaction>
</comment>
<evidence type="ECO:0000256" key="8">
    <source>
        <dbReference type="ARBA" id="ARBA00022960"/>
    </source>
</evidence>
<dbReference type="Gene3D" id="3.40.710.10">
    <property type="entry name" value="DD-peptidase/beta-lactamase superfamily"/>
    <property type="match status" value="1"/>
</dbReference>
<keyword evidence="10 17" id="KW-1133">Transmembrane helix</keyword>
<evidence type="ECO:0000256" key="2">
    <source>
        <dbReference type="ARBA" id="ARBA00022645"/>
    </source>
</evidence>
<dbReference type="GO" id="GO:0016757">
    <property type="term" value="F:glycosyltransferase activity"/>
    <property type="evidence" value="ECO:0007669"/>
    <property type="project" value="UniProtKB-KW"/>
</dbReference>
<evidence type="ECO:0000256" key="17">
    <source>
        <dbReference type="SAM" id="Phobius"/>
    </source>
</evidence>
<evidence type="ECO:0000259" key="19">
    <source>
        <dbReference type="Pfam" id="PF00912"/>
    </source>
</evidence>
<proteinExistence type="predicted"/>
<evidence type="ECO:0000256" key="16">
    <source>
        <dbReference type="SAM" id="MobiDB-lite"/>
    </source>
</evidence>
<comment type="caution">
    <text evidence="20">The sequence shown here is derived from an EMBL/GenBank/DDBJ whole genome shotgun (WGS) entry which is preliminary data.</text>
</comment>
<dbReference type="RefSeq" id="WP_377770601.1">
    <property type="nucleotide sequence ID" value="NZ_JBHUOQ010000001.1"/>
</dbReference>
<keyword evidence="8" id="KW-0133">Cell shape</keyword>
<keyword evidence="12" id="KW-0511">Multifunctional enzyme</keyword>
<evidence type="ECO:0000256" key="1">
    <source>
        <dbReference type="ARBA" id="ARBA00022475"/>
    </source>
</evidence>
<reference evidence="21" key="1">
    <citation type="journal article" date="2019" name="Int. J. Syst. Evol. Microbiol.">
        <title>The Global Catalogue of Microorganisms (GCM) 10K type strain sequencing project: providing services to taxonomists for standard genome sequencing and annotation.</title>
        <authorList>
            <consortium name="The Broad Institute Genomics Platform"/>
            <consortium name="The Broad Institute Genome Sequencing Center for Infectious Disease"/>
            <person name="Wu L."/>
            <person name="Ma J."/>
        </authorList>
    </citation>
    <scope>NUCLEOTIDE SEQUENCE [LARGE SCALE GENOMIC DNA]</scope>
    <source>
        <strain evidence="21">KCTC 33575</strain>
    </source>
</reference>
<organism evidence="20 21">
    <name type="scientific">Corticicoccus populi</name>
    <dbReference type="NCBI Taxonomy" id="1812821"/>
    <lineage>
        <taxon>Bacteria</taxon>
        <taxon>Bacillati</taxon>
        <taxon>Bacillota</taxon>
        <taxon>Bacilli</taxon>
        <taxon>Bacillales</taxon>
        <taxon>Staphylococcaceae</taxon>
        <taxon>Corticicoccus</taxon>
    </lineage>
</organism>
<dbReference type="InterPro" id="IPR001264">
    <property type="entry name" value="Glyco_trans_51"/>
</dbReference>
<keyword evidence="5 20" id="KW-0808">Transferase</keyword>
<evidence type="ECO:0000313" key="21">
    <source>
        <dbReference type="Proteomes" id="UP001597519"/>
    </source>
</evidence>
<evidence type="ECO:0000256" key="11">
    <source>
        <dbReference type="ARBA" id="ARBA00023136"/>
    </source>
</evidence>
<dbReference type="PANTHER" id="PTHR32282:SF32">
    <property type="entry name" value="PENICILLIN-BINDING PROTEIN 2A"/>
    <property type="match status" value="1"/>
</dbReference>
<name>A0ABW5WQB7_9STAP</name>
<dbReference type="SUPFAM" id="SSF56601">
    <property type="entry name" value="beta-lactamase/transpeptidase-like"/>
    <property type="match status" value="1"/>
</dbReference>
<gene>
    <name evidence="20" type="ORF">ACFSX4_00860</name>
</gene>
<dbReference type="Gene3D" id="1.10.3810.10">
    <property type="entry name" value="Biosynthetic peptidoglycan transglycosylase-like"/>
    <property type="match status" value="1"/>
</dbReference>
<dbReference type="Pfam" id="PF00912">
    <property type="entry name" value="Transgly"/>
    <property type="match status" value="1"/>
</dbReference>
<keyword evidence="3" id="KW-0645">Protease</keyword>
<keyword evidence="11 17" id="KW-0472">Membrane</keyword>
<dbReference type="InterPro" id="IPR001460">
    <property type="entry name" value="PCN-bd_Tpept"/>
</dbReference>
<protein>
    <submittedName>
        <fullName evidence="20">Transglycosylase domain-containing protein</fullName>
        <ecNumber evidence="20">2.4.-.-</ecNumber>
    </submittedName>
</protein>
<dbReference type="EMBL" id="JBHUOQ010000001">
    <property type="protein sequence ID" value="MFD2828996.1"/>
    <property type="molecule type" value="Genomic_DNA"/>
</dbReference>
<feature type="compositionally biased region" description="Polar residues" evidence="16">
    <location>
        <begin position="813"/>
        <end position="826"/>
    </location>
</feature>
<evidence type="ECO:0000256" key="7">
    <source>
        <dbReference type="ARBA" id="ARBA00022801"/>
    </source>
</evidence>
<feature type="compositionally biased region" description="Low complexity" evidence="16">
    <location>
        <begin position="836"/>
        <end position="863"/>
    </location>
</feature>
<evidence type="ECO:0000256" key="10">
    <source>
        <dbReference type="ARBA" id="ARBA00022989"/>
    </source>
</evidence>
<dbReference type="InterPro" id="IPR036950">
    <property type="entry name" value="PBP_transglycosylase"/>
</dbReference>
<feature type="region of interest" description="Disordered" evidence="16">
    <location>
        <begin position="813"/>
        <end position="869"/>
    </location>
</feature>
<dbReference type="Gene3D" id="3.90.1310.40">
    <property type="match status" value="1"/>
</dbReference>
<evidence type="ECO:0000256" key="3">
    <source>
        <dbReference type="ARBA" id="ARBA00022670"/>
    </source>
</evidence>
<keyword evidence="21" id="KW-1185">Reference proteome</keyword>
<comment type="catalytic activity">
    <reaction evidence="14">
        <text>Preferential cleavage: (Ac)2-L-Lys-D-Ala-|-D-Ala. Also transpeptidation of peptidyl-alanyl moieties that are N-acyl substituents of D-alanine.</text>
        <dbReference type="EC" id="3.4.16.4"/>
    </reaction>
</comment>
<accession>A0ABW5WQB7</accession>
<evidence type="ECO:0000256" key="6">
    <source>
        <dbReference type="ARBA" id="ARBA00022692"/>
    </source>
</evidence>
<evidence type="ECO:0000256" key="4">
    <source>
        <dbReference type="ARBA" id="ARBA00022676"/>
    </source>
</evidence>
<dbReference type="Pfam" id="PF00905">
    <property type="entry name" value="Transpeptidase"/>
    <property type="match status" value="1"/>
</dbReference>
<evidence type="ECO:0000313" key="20">
    <source>
        <dbReference type="EMBL" id="MFD2828996.1"/>
    </source>
</evidence>
<feature type="domain" description="Penicillin-binding protein transpeptidase" evidence="18">
    <location>
        <begin position="447"/>
        <end position="700"/>
    </location>
</feature>
<keyword evidence="9" id="KW-0573">Peptidoglycan synthesis</keyword>
<evidence type="ECO:0000256" key="5">
    <source>
        <dbReference type="ARBA" id="ARBA00022679"/>
    </source>
</evidence>
<evidence type="ECO:0000256" key="14">
    <source>
        <dbReference type="ARBA" id="ARBA00034000"/>
    </source>
</evidence>
<dbReference type="Proteomes" id="UP001597519">
    <property type="component" value="Unassembled WGS sequence"/>
</dbReference>
<dbReference type="SUPFAM" id="SSF53955">
    <property type="entry name" value="Lysozyme-like"/>
    <property type="match status" value="1"/>
</dbReference>
<evidence type="ECO:0000256" key="12">
    <source>
        <dbReference type="ARBA" id="ARBA00023268"/>
    </source>
</evidence>
<keyword evidence="7" id="KW-0378">Hydrolase</keyword>
<evidence type="ECO:0000256" key="13">
    <source>
        <dbReference type="ARBA" id="ARBA00023316"/>
    </source>
</evidence>
<dbReference type="InterPro" id="IPR023346">
    <property type="entry name" value="Lysozyme-like_dom_sf"/>
</dbReference>
<feature type="domain" description="Glycosyl transferase family 51" evidence="19">
    <location>
        <begin position="121"/>
        <end position="309"/>
    </location>
</feature>
<keyword evidence="1" id="KW-1003">Cell membrane</keyword>